<comment type="caution">
    <text evidence="1">The sequence shown here is derived from an EMBL/GenBank/DDBJ whole genome shotgun (WGS) entry which is preliminary data.</text>
</comment>
<keyword evidence="2" id="KW-1185">Reference proteome</keyword>
<protein>
    <submittedName>
        <fullName evidence="1">Uncharacterized protein</fullName>
    </submittedName>
</protein>
<proteinExistence type="predicted"/>
<dbReference type="AlphaFoldDB" id="A0A8J1U190"/>
<name>A0A8J1U190_OWEFU</name>
<evidence type="ECO:0000313" key="2">
    <source>
        <dbReference type="Proteomes" id="UP000749559"/>
    </source>
</evidence>
<dbReference type="OrthoDB" id="5956574at2759"/>
<evidence type="ECO:0000313" key="1">
    <source>
        <dbReference type="EMBL" id="CAH1786355.1"/>
    </source>
</evidence>
<dbReference type="EMBL" id="CAIIXF020000006">
    <property type="protein sequence ID" value="CAH1786355.1"/>
    <property type="molecule type" value="Genomic_DNA"/>
</dbReference>
<reference evidence="1" key="1">
    <citation type="submission" date="2022-03" db="EMBL/GenBank/DDBJ databases">
        <authorList>
            <person name="Martin C."/>
        </authorList>
    </citation>
    <scope>NUCLEOTIDE SEQUENCE</scope>
</reference>
<dbReference type="Proteomes" id="UP000749559">
    <property type="component" value="Unassembled WGS sequence"/>
</dbReference>
<gene>
    <name evidence="1" type="ORF">OFUS_LOCUS12268</name>
</gene>
<organism evidence="1 2">
    <name type="scientific">Owenia fusiformis</name>
    <name type="common">Polychaete worm</name>
    <dbReference type="NCBI Taxonomy" id="6347"/>
    <lineage>
        <taxon>Eukaryota</taxon>
        <taxon>Metazoa</taxon>
        <taxon>Spiralia</taxon>
        <taxon>Lophotrochozoa</taxon>
        <taxon>Annelida</taxon>
        <taxon>Polychaeta</taxon>
        <taxon>Sedentaria</taxon>
        <taxon>Canalipalpata</taxon>
        <taxon>Sabellida</taxon>
        <taxon>Oweniida</taxon>
        <taxon>Oweniidae</taxon>
        <taxon>Owenia</taxon>
    </lineage>
</organism>
<sequence length="156" mass="18585">MARLHWFKKQIQNVASGPKYKPGQSLHAQLEDKPEAIRKFAYTAMRNCDENAETLRYMLANMTEHFQNNHQNCFDQSRCRLDPNYEPSTTVVRNDVAIRLLNDTIKKRPIYKNAHNYTKVLLTAYVERFNNTLNMFQDKWIYLQDIQYEFSCVILE</sequence>
<accession>A0A8J1U190</accession>